<organism evidence="3 4">
    <name type="scientific">Nitrosococcus halophilus (strain Nc4)</name>
    <dbReference type="NCBI Taxonomy" id="472759"/>
    <lineage>
        <taxon>Bacteria</taxon>
        <taxon>Pseudomonadati</taxon>
        <taxon>Pseudomonadota</taxon>
        <taxon>Gammaproteobacteria</taxon>
        <taxon>Chromatiales</taxon>
        <taxon>Chromatiaceae</taxon>
        <taxon>Nitrosococcus</taxon>
    </lineage>
</organism>
<evidence type="ECO:0000313" key="3">
    <source>
        <dbReference type="EMBL" id="ADE16794.1"/>
    </source>
</evidence>
<dbReference type="InterPro" id="IPR013424">
    <property type="entry name" value="Ice-binding_C"/>
</dbReference>
<dbReference type="AlphaFoldDB" id="D5C2W9"/>
<dbReference type="RefSeq" id="WP_013034643.1">
    <property type="nucleotide sequence ID" value="NC_013960.1"/>
</dbReference>
<evidence type="ECO:0000259" key="1">
    <source>
        <dbReference type="Pfam" id="PF07589"/>
    </source>
</evidence>
<feature type="domain" description="Ice-binding protein C-terminal" evidence="1">
    <location>
        <begin position="184"/>
        <end position="204"/>
    </location>
</feature>
<evidence type="ECO:0000259" key="2">
    <source>
        <dbReference type="Pfam" id="PF13448"/>
    </source>
</evidence>
<dbReference type="STRING" id="472759.Nhal_3778"/>
<dbReference type="EMBL" id="CP001798">
    <property type="protein sequence ID" value="ADE16794.1"/>
    <property type="molecule type" value="Genomic_DNA"/>
</dbReference>
<name>D5C2W9_NITHN</name>
<evidence type="ECO:0008006" key="5">
    <source>
        <dbReference type="Google" id="ProtNLM"/>
    </source>
</evidence>
<proteinExistence type="predicted"/>
<reference evidence="4" key="1">
    <citation type="submission" date="2010-04" db="EMBL/GenBank/DDBJ databases">
        <title>Complete genome sequence of Nitrosococcus halophilus Nc4, a salt-adapted, aerobic obligate ammonia-oxidizing sulfur purple bacterium.</title>
        <authorList>
            <consortium name="US DOE Joint Genome Institute"/>
            <person name="Campbell M.A."/>
            <person name="Malfatti S.A."/>
            <person name="Chain P.S.G."/>
            <person name="Heidelberg J.F."/>
            <person name="Ward B.B."/>
            <person name="Klotz M.G."/>
        </authorList>
    </citation>
    <scope>NUCLEOTIDE SEQUENCE [LARGE SCALE GENOMIC DNA]</scope>
    <source>
        <strain evidence="4">Nc4</strain>
    </source>
</reference>
<dbReference type="OrthoDB" id="5242130at2"/>
<dbReference type="Pfam" id="PF13448">
    <property type="entry name" value="DUF4114"/>
    <property type="match status" value="1"/>
</dbReference>
<gene>
    <name evidence="3" type="ordered locus">Nhal_3778</name>
</gene>
<dbReference type="eggNOG" id="ENOG5033EUS">
    <property type="taxonomic scope" value="Bacteria"/>
</dbReference>
<dbReference type="Pfam" id="PF07589">
    <property type="entry name" value="PEP-CTERM"/>
    <property type="match status" value="1"/>
</dbReference>
<dbReference type="InterPro" id="IPR025193">
    <property type="entry name" value="DUF4114"/>
</dbReference>
<protein>
    <recommendedName>
        <fullName evidence="5">PEP-CTERM protein-sorting domain-containing protein</fullName>
    </recommendedName>
</protein>
<dbReference type="HOGENOM" id="CLU_1439687_0_0_6"/>
<evidence type="ECO:0000313" key="4">
    <source>
        <dbReference type="Proteomes" id="UP000001844"/>
    </source>
</evidence>
<feature type="domain" description="DUF4114" evidence="2">
    <location>
        <begin position="121"/>
        <end position="174"/>
    </location>
</feature>
<accession>D5C2W9</accession>
<keyword evidence="4" id="KW-1185">Reference proteome</keyword>
<sequence length="209" mass="22953">MSFVKWDSLFVPVLISIWLLFIPSVSLSTPIQGNLGEPVLGGGMWVVEDGEVTAEYVSKNARYSHHLYLIRPTGEDLLIFDSTVDAIGSTVSLGRFDSSTELIFRLFAFYTAPNLIVRDNFFSGPAERNRDGVAHALAVTIFDELSSQYITEVAFEDLYGGGDQDYNDFVFQLTNIRDPLPPAAVSEPSSLALIGMGIACLSFVGWRAV</sequence>
<dbReference type="KEGG" id="nhl:Nhal_3778"/>
<dbReference type="Proteomes" id="UP000001844">
    <property type="component" value="Chromosome"/>
</dbReference>